<dbReference type="Proteomes" id="UP001187682">
    <property type="component" value="Unassembled WGS sequence"/>
</dbReference>
<sequence length="156" mass="17080">MIPITKFTPKVAAAIFAFMAVTVTARGPITIPVDPVCNLPNDELTIFPEMASPGIPAPAHPVTLQANCCFEEDPTYGNQVCACRAWDAWCKGRYSNCCGEARACTEYCRCIPAERFCDHPDNEFDTICDNPYEGEPEATWAGELGMNEAPECPQSH</sequence>
<keyword evidence="1" id="KW-0732">Signal</keyword>
<evidence type="ECO:0000313" key="3">
    <source>
        <dbReference type="Proteomes" id="UP001187682"/>
    </source>
</evidence>
<feature type="signal peptide" evidence="1">
    <location>
        <begin position="1"/>
        <end position="25"/>
    </location>
</feature>
<dbReference type="AlphaFoldDB" id="A0AAE8MXF8"/>
<evidence type="ECO:0000313" key="2">
    <source>
        <dbReference type="EMBL" id="SPO01488.1"/>
    </source>
</evidence>
<feature type="chain" id="PRO_5041949678" evidence="1">
    <location>
        <begin position="26"/>
        <end position="156"/>
    </location>
</feature>
<accession>A0AAE8MXF8</accession>
<reference evidence="2" key="1">
    <citation type="submission" date="2018-03" db="EMBL/GenBank/DDBJ databases">
        <authorList>
            <person name="Guldener U."/>
        </authorList>
    </citation>
    <scope>NUCLEOTIDE SEQUENCE</scope>
</reference>
<evidence type="ECO:0000256" key="1">
    <source>
        <dbReference type="SAM" id="SignalP"/>
    </source>
</evidence>
<dbReference type="EMBL" id="ONZQ02000005">
    <property type="protein sequence ID" value="SPO01488.1"/>
    <property type="molecule type" value="Genomic_DNA"/>
</dbReference>
<comment type="caution">
    <text evidence="2">The sequence shown here is derived from an EMBL/GenBank/DDBJ whole genome shotgun (WGS) entry which is preliminary data.</text>
</comment>
<organism evidence="2 3">
    <name type="scientific">Cephalotrichum gorgonifer</name>
    <dbReference type="NCBI Taxonomy" id="2041049"/>
    <lineage>
        <taxon>Eukaryota</taxon>
        <taxon>Fungi</taxon>
        <taxon>Dikarya</taxon>
        <taxon>Ascomycota</taxon>
        <taxon>Pezizomycotina</taxon>
        <taxon>Sordariomycetes</taxon>
        <taxon>Hypocreomycetidae</taxon>
        <taxon>Microascales</taxon>
        <taxon>Microascaceae</taxon>
        <taxon>Cephalotrichum</taxon>
    </lineage>
</organism>
<name>A0AAE8MXF8_9PEZI</name>
<proteinExistence type="predicted"/>
<keyword evidence="3" id="KW-1185">Reference proteome</keyword>
<protein>
    <submittedName>
        <fullName evidence="2">Uncharacterized protein</fullName>
    </submittedName>
</protein>
<gene>
    <name evidence="2" type="ORF">DNG_04161</name>
</gene>